<protein>
    <submittedName>
        <fullName evidence="1">Uncharacterized protein</fullName>
    </submittedName>
</protein>
<sequence length="148" mass="16208">MSGLWYCCECSHGPHQIDLDTACTQCGEPRCEDCSMDTQNSGISLHHCHEVSPYPQAPVSRHCAPSLNVVANMPSIMGCNTIQRPTLYHADVRKHCMPGINNQQLQGTVGHSNLYFCCQCGDGPKLFQNQPQCVICQHIACSSCKAAK</sequence>
<keyword evidence="2" id="KW-1185">Reference proteome</keyword>
<name>A0A317XCX2_9EURO</name>
<evidence type="ECO:0000313" key="2">
    <source>
        <dbReference type="Proteomes" id="UP000246702"/>
    </source>
</evidence>
<dbReference type="RefSeq" id="XP_025473227.1">
    <property type="nucleotide sequence ID" value="XM_025610539.1"/>
</dbReference>
<evidence type="ECO:0000313" key="1">
    <source>
        <dbReference type="EMBL" id="PWY96466.1"/>
    </source>
</evidence>
<comment type="caution">
    <text evidence="1">The sequence shown here is derived from an EMBL/GenBank/DDBJ whole genome shotgun (WGS) entry which is preliminary data.</text>
</comment>
<reference evidence="1 2" key="1">
    <citation type="submission" date="2016-12" db="EMBL/GenBank/DDBJ databases">
        <title>The genomes of Aspergillus section Nigri reveals drivers in fungal speciation.</title>
        <authorList>
            <consortium name="DOE Joint Genome Institute"/>
            <person name="Vesth T.C."/>
            <person name="Nybo J."/>
            <person name="Theobald S."/>
            <person name="Brandl J."/>
            <person name="Frisvad J.C."/>
            <person name="Nielsen K.F."/>
            <person name="Lyhne E.K."/>
            <person name="Kogle M.E."/>
            <person name="Kuo A."/>
            <person name="Riley R."/>
            <person name="Clum A."/>
            <person name="Nolan M."/>
            <person name="Lipzen A."/>
            <person name="Salamov A."/>
            <person name="Henrissat B."/>
            <person name="Wiebenga A."/>
            <person name="De Vries R.P."/>
            <person name="Grigoriev I.V."/>
            <person name="Mortensen U.H."/>
            <person name="Andersen M.R."/>
            <person name="Baker S.E."/>
        </authorList>
    </citation>
    <scope>NUCLEOTIDE SEQUENCE [LARGE SCALE GENOMIC DNA]</scope>
    <source>
        <strain evidence="1 2">CBS 115572</strain>
    </source>
</reference>
<dbReference type="EMBL" id="MSFK01000001">
    <property type="protein sequence ID" value="PWY96466.1"/>
    <property type="molecule type" value="Genomic_DNA"/>
</dbReference>
<organism evidence="1 2">
    <name type="scientific">Aspergillus sclerotioniger CBS 115572</name>
    <dbReference type="NCBI Taxonomy" id="1450535"/>
    <lineage>
        <taxon>Eukaryota</taxon>
        <taxon>Fungi</taxon>
        <taxon>Dikarya</taxon>
        <taxon>Ascomycota</taxon>
        <taxon>Pezizomycotina</taxon>
        <taxon>Eurotiomycetes</taxon>
        <taxon>Eurotiomycetidae</taxon>
        <taxon>Eurotiales</taxon>
        <taxon>Aspergillaceae</taxon>
        <taxon>Aspergillus</taxon>
        <taxon>Aspergillus subgen. Circumdati</taxon>
    </lineage>
</organism>
<proteinExistence type="predicted"/>
<dbReference type="GeneID" id="37112682"/>
<gene>
    <name evidence="1" type="ORF">BO94DRAFT_529856</name>
</gene>
<dbReference type="AlphaFoldDB" id="A0A317XCX2"/>
<accession>A0A317XCX2</accession>
<dbReference type="OrthoDB" id="4177029at2759"/>
<dbReference type="Proteomes" id="UP000246702">
    <property type="component" value="Unassembled WGS sequence"/>
</dbReference>